<proteinExistence type="predicted"/>
<dbReference type="EMBL" id="BX548174">
    <property type="protein sequence ID" value="CAX37122.1"/>
    <property type="molecule type" value="Genomic_DNA"/>
</dbReference>
<protein>
    <submittedName>
        <fullName evidence="1">Uncharacterized protein</fullName>
    </submittedName>
</protein>
<dbReference type="KEGG" id="pmm:PMM2059"/>
<dbReference type="Proteomes" id="UP000001026">
    <property type="component" value="Chromosome"/>
</dbReference>
<sequence length="74" mass="8786">MDINWASTQIVKNLDRHEKRDLLAWILTQSERTFQRAFEAGQYSSAIGSLKLIWEMTIKDSKEKDSRYHGNYKH</sequence>
<evidence type="ECO:0000313" key="1">
    <source>
        <dbReference type="EMBL" id="CAX37122.1"/>
    </source>
</evidence>
<accession>B9ER36</accession>
<dbReference type="AlphaFoldDB" id="B9ER36"/>
<organism evidence="1 2">
    <name type="scientific">Prochlorococcus marinus subsp. pastoris (strain CCMP1986 / NIES-2087 / MED4)</name>
    <dbReference type="NCBI Taxonomy" id="59919"/>
    <lineage>
        <taxon>Bacteria</taxon>
        <taxon>Bacillati</taxon>
        <taxon>Cyanobacteriota</taxon>
        <taxon>Cyanophyceae</taxon>
        <taxon>Synechococcales</taxon>
        <taxon>Prochlorococcaceae</taxon>
        <taxon>Prochlorococcus</taxon>
    </lineage>
</organism>
<name>B9ER36_PROMP</name>
<reference evidence="1 2" key="1">
    <citation type="journal article" date="2003" name="Nature">
        <title>Genome divergence in two Prochlorococcus ecotypes reflects oceanic niche differentiation.</title>
        <authorList>
            <person name="Rocap G."/>
            <person name="Larimer F.W."/>
            <person name="Lamerdin J.E."/>
            <person name="Malfatti S."/>
            <person name="Chain P."/>
            <person name="Ahlgren N.A."/>
            <person name="Arellano A."/>
            <person name="Coleman M."/>
            <person name="Hauser L."/>
            <person name="Hess W.R."/>
            <person name="Johnson Z.I."/>
            <person name="Land M.L."/>
            <person name="Lindell D."/>
            <person name="Post A.F."/>
            <person name="Regala W."/>
            <person name="Shah M."/>
            <person name="Shaw S.L."/>
            <person name="Steglich C."/>
            <person name="Sullivan M.B."/>
            <person name="Ting C.S."/>
            <person name="Tolonen A."/>
            <person name="Webb E.A."/>
            <person name="Zinser E.R."/>
            <person name="Chisholm S.W."/>
        </authorList>
    </citation>
    <scope>NUCLEOTIDE SEQUENCE [LARGE SCALE GENOMIC DNA]</scope>
    <source>
        <strain evidence="2">CCMP1986 / NIES-2087 / MED4</strain>
    </source>
</reference>
<gene>
    <name evidence="1" type="ordered locus">PMM2059</name>
</gene>
<dbReference type="HOGENOM" id="CLU_2684874_0_0_3"/>
<evidence type="ECO:0000313" key="2">
    <source>
        <dbReference type="Proteomes" id="UP000001026"/>
    </source>
</evidence>